<dbReference type="InterPro" id="IPR000551">
    <property type="entry name" value="MerR-type_HTH_dom"/>
</dbReference>
<reference evidence="3" key="1">
    <citation type="journal article" date="2014" name="Genome Announc.">
        <title>Draft Genome Sequences of Three Alkaliphilic Bacillus Strains, Bacillus wakoensis JCM 9140T, Bacillus akibai JCM 9157T, and Bacillus hemicellulosilyticus JCM 9152T.</title>
        <authorList>
            <person name="Yuki M."/>
            <person name="Oshima K."/>
            <person name="Suda W."/>
            <person name="Oshida Y."/>
            <person name="Kitamura K."/>
            <person name="Iida T."/>
            <person name="Hattori M."/>
            <person name="Ohkuma M."/>
        </authorList>
    </citation>
    <scope>NUCLEOTIDE SEQUENCE [LARGE SCALE GENOMIC DNA]</scope>
    <source>
        <strain evidence="3">JCM 9140</strain>
    </source>
</reference>
<accession>W4Q3M3</accession>
<dbReference type="PANTHER" id="PTHR30204:SF58">
    <property type="entry name" value="HTH-TYPE TRANSCRIPTIONAL REGULATOR YFMP"/>
    <property type="match status" value="1"/>
</dbReference>
<dbReference type="OrthoDB" id="2884071at2"/>
<dbReference type="STRING" id="1236970.JCM9140_1972"/>
<dbReference type="Gene3D" id="1.10.1660.10">
    <property type="match status" value="1"/>
</dbReference>
<feature type="domain" description="HTH merR-type" evidence="2">
    <location>
        <begin position="6"/>
        <end position="76"/>
    </location>
</feature>
<keyword evidence="4" id="KW-1185">Reference proteome</keyword>
<protein>
    <recommendedName>
        <fullName evidence="2">HTH merR-type domain-containing protein</fullName>
    </recommendedName>
</protein>
<keyword evidence="1" id="KW-0238">DNA-binding</keyword>
<evidence type="ECO:0000313" key="4">
    <source>
        <dbReference type="Proteomes" id="UP000018890"/>
    </source>
</evidence>
<evidence type="ECO:0000313" key="3">
    <source>
        <dbReference type="EMBL" id="GAE25949.1"/>
    </source>
</evidence>
<dbReference type="RefSeq" id="WP_034745045.1">
    <property type="nucleotide sequence ID" value="NZ_BAUT01000016.1"/>
</dbReference>
<dbReference type="Pfam" id="PF13411">
    <property type="entry name" value="MerR_1"/>
    <property type="match status" value="1"/>
</dbReference>
<dbReference type="AlphaFoldDB" id="W4Q3M3"/>
<dbReference type="InterPro" id="IPR047057">
    <property type="entry name" value="MerR_fam"/>
</dbReference>
<proteinExistence type="predicted"/>
<dbReference type="GO" id="GO:0003700">
    <property type="term" value="F:DNA-binding transcription factor activity"/>
    <property type="evidence" value="ECO:0007669"/>
    <property type="project" value="InterPro"/>
</dbReference>
<dbReference type="SMART" id="SM00422">
    <property type="entry name" value="HTH_MERR"/>
    <property type="match status" value="1"/>
</dbReference>
<sequence length="227" mass="26857">MENVQKLTIKEVSKQLKIPVGKLREWEELFPYALQVERTKTGARLYDDQDLEMLKKIKILKDNNINEDNVNFILNTVKTQEVEEREEEVDEQEFAKIISLQHDTNESIRELTDSIDMMKDDIIHDVKAEIKSEMKIGQSKTKSIIQSYSHLVAETAEVTKEEVLRLREDIYREEEEKLFIQQKLEEREAQFQEFVQVYRETAAAKQRFPGWLVQLFKPKKEGSVDYS</sequence>
<evidence type="ECO:0000259" key="2">
    <source>
        <dbReference type="PROSITE" id="PS50937"/>
    </source>
</evidence>
<dbReference type="EMBL" id="BAUT01000016">
    <property type="protein sequence ID" value="GAE25949.1"/>
    <property type="molecule type" value="Genomic_DNA"/>
</dbReference>
<gene>
    <name evidence="3" type="ORF">JCM9140_1972</name>
</gene>
<evidence type="ECO:0000256" key="1">
    <source>
        <dbReference type="ARBA" id="ARBA00023125"/>
    </source>
</evidence>
<organism evidence="3 4">
    <name type="scientific">Halalkalibacter wakoensis JCM 9140</name>
    <dbReference type="NCBI Taxonomy" id="1236970"/>
    <lineage>
        <taxon>Bacteria</taxon>
        <taxon>Bacillati</taxon>
        <taxon>Bacillota</taxon>
        <taxon>Bacilli</taxon>
        <taxon>Bacillales</taxon>
        <taxon>Bacillaceae</taxon>
        <taxon>Halalkalibacter</taxon>
    </lineage>
</organism>
<comment type="caution">
    <text evidence="3">The sequence shown here is derived from an EMBL/GenBank/DDBJ whole genome shotgun (WGS) entry which is preliminary data.</text>
</comment>
<dbReference type="GO" id="GO:0003677">
    <property type="term" value="F:DNA binding"/>
    <property type="evidence" value="ECO:0007669"/>
    <property type="project" value="UniProtKB-KW"/>
</dbReference>
<dbReference type="SUPFAM" id="SSF46955">
    <property type="entry name" value="Putative DNA-binding domain"/>
    <property type="match status" value="1"/>
</dbReference>
<dbReference type="PROSITE" id="PS50937">
    <property type="entry name" value="HTH_MERR_2"/>
    <property type="match status" value="1"/>
</dbReference>
<dbReference type="InterPro" id="IPR009061">
    <property type="entry name" value="DNA-bd_dom_put_sf"/>
</dbReference>
<dbReference type="Proteomes" id="UP000018890">
    <property type="component" value="Unassembled WGS sequence"/>
</dbReference>
<name>W4Q3M3_9BACI</name>
<dbReference type="PANTHER" id="PTHR30204">
    <property type="entry name" value="REDOX-CYCLING DRUG-SENSING TRANSCRIPTIONAL ACTIVATOR SOXR"/>
    <property type="match status" value="1"/>
</dbReference>